<feature type="domain" description="HTH marR-type" evidence="4">
    <location>
        <begin position="12"/>
        <end position="149"/>
    </location>
</feature>
<keyword evidence="2 5" id="KW-0238">DNA-binding</keyword>
<reference evidence="6" key="1">
    <citation type="submission" date="2016-11" db="EMBL/GenBank/DDBJ databases">
        <authorList>
            <person name="Varghese N."/>
            <person name="Submissions S."/>
        </authorList>
    </citation>
    <scope>NUCLEOTIDE SEQUENCE [LARGE SCALE GENOMIC DNA]</scope>
    <source>
        <strain evidence="6">DSM 13643</strain>
    </source>
</reference>
<proteinExistence type="predicted"/>
<dbReference type="SUPFAM" id="SSF46785">
    <property type="entry name" value="Winged helix' DNA-binding domain"/>
    <property type="match status" value="1"/>
</dbReference>
<dbReference type="EMBL" id="FQXO01000030">
    <property type="protein sequence ID" value="SHH59491.1"/>
    <property type="molecule type" value="Genomic_DNA"/>
</dbReference>
<dbReference type="Proteomes" id="UP000183967">
    <property type="component" value="Unassembled WGS sequence"/>
</dbReference>
<name>A0A1M5U994_9FIRM</name>
<dbReference type="PANTHER" id="PTHR42756:SF1">
    <property type="entry name" value="TRANSCRIPTIONAL REPRESSOR OF EMRAB OPERON"/>
    <property type="match status" value="1"/>
</dbReference>
<keyword evidence="6" id="KW-1185">Reference proteome</keyword>
<dbReference type="InterPro" id="IPR036388">
    <property type="entry name" value="WH-like_DNA-bd_sf"/>
</dbReference>
<evidence type="ECO:0000313" key="6">
    <source>
        <dbReference type="Proteomes" id="UP000183967"/>
    </source>
</evidence>
<protein>
    <submittedName>
        <fullName evidence="5">DNA-binding transcriptional regulator, MarR family</fullName>
    </submittedName>
</protein>
<dbReference type="Pfam" id="PF01047">
    <property type="entry name" value="MarR"/>
    <property type="match status" value="1"/>
</dbReference>
<accession>A0A1M5U994</accession>
<dbReference type="InterPro" id="IPR000835">
    <property type="entry name" value="HTH_MarR-typ"/>
</dbReference>
<sequence>MGSDDVSNEIKGLEIGLLIREINSKINSNLRHEFENTGLTVPQIMLIRILVKNKRLKVSEISKKMNLANSTVSGIIYRLEKQKILKKTRSSEDKRITYIELADKGREIGEYFHKTINSYFQKVFEKVSEEDMKVIFDGLQTLKKVLDRC</sequence>
<dbReference type="SMART" id="SM00347">
    <property type="entry name" value="HTH_MARR"/>
    <property type="match status" value="1"/>
</dbReference>
<evidence type="ECO:0000259" key="4">
    <source>
        <dbReference type="PROSITE" id="PS50995"/>
    </source>
</evidence>
<dbReference type="InterPro" id="IPR036390">
    <property type="entry name" value="WH_DNA-bd_sf"/>
</dbReference>
<organism evidence="5 6">
    <name type="scientific">Caloranaerobacter azorensis DSM 13643</name>
    <dbReference type="NCBI Taxonomy" id="1121264"/>
    <lineage>
        <taxon>Bacteria</taxon>
        <taxon>Bacillati</taxon>
        <taxon>Bacillota</taxon>
        <taxon>Tissierellia</taxon>
        <taxon>Tissierellales</taxon>
        <taxon>Thermohalobacteraceae</taxon>
        <taxon>Caloranaerobacter</taxon>
    </lineage>
</organism>
<evidence type="ECO:0000313" key="5">
    <source>
        <dbReference type="EMBL" id="SHH59491.1"/>
    </source>
</evidence>
<evidence type="ECO:0000256" key="2">
    <source>
        <dbReference type="ARBA" id="ARBA00023125"/>
    </source>
</evidence>
<dbReference type="GO" id="GO:0003677">
    <property type="term" value="F:DNA binding"/>
    <property type="evidence" value="ECO:0007669"/>
    <property type="project" value="UniProtKB-KW"/>
</dbReference>
<dbReference type="AlphaFoldDB" id="A0A1M5U994"/>
<dbReference type="PROSITE" id="PS50995">
    <property type="entry name" value="HTH_MARR_2"/>
    <property type="match status" value="1"/>
</dbReference>
<evidence type="ECO:0000256" key="1">
    <source>
        <dbReference type="ARBA" id="ARBA00023015"/>
    </source>
</evidence>
<dbReference type="PRINTS" id="PR00598">
    <property type="entry name" value="HTHMARR"/>
</dbReference>
<keyword evidence="1" id="KW-0805">Transcription regulation</keyword>
<keyword evidence="3" id="KW-0804">Transcription</keyword>
<gene>
    <name evidence="5" type="ORF">SAMN02745135_01319</name>
</gene>
<dbReference type="Gene3D" id="1.10.10.10">
    <property type="entry name" value="Winged helix-like DNA-binding domain superfamily/Winged helix DNA-binding domain"/>
    <property type="match status" value="1"/>
</dbReference>
<evidence type="ECO:0000256" key="3">
    <source>
        <dbReference type="ARBA" id="ARBA00023163"/>
    </source>
</evidence>
<dbReference type="PANTHER" id="PTHR42756">
    <property type="entry name" value="TRANSCRIPTIONAL REGULATOR, MARR"/>
    <property type="match status" value="1"/>
</dbReference>
<dbReference type="GO" id="GO:0003700">
    <property type="term" value="F:DNA-binding transcription factor activity"/>
    <property type="evidence" value="ECO:0007669"/>
    <property type="project" value="InterPro"/>
</dbReference>